<proteinExistence type="predicted"/>
<evidence type="ECO:0000313" key="5">
    <source>
        <dbReference type="Proteomes" id="UP001642409"/>
    </source>
</evidence>
<dbReference type="EMBL" id="CATOUU010000698">
    <property type="protein sequence ID" value="CAI9942129.1"/>
    <property type="molecule type" value="Genomic_DNA"/>
</dbReference>
<accession>A0AA86U5U6</accession>
<comment type="caution">
    <text evidence="2">The sequence shown here is derived from an EMBL/GenBank/DDBJ whole genome shotgun (WGS) entry which is preliminary data.</text>
</comment>
<evidence type="ECO:0000313" key="3">
    <source>
        <dbReference type="EMBL" id="CAL6065955.1"/>
    </source>
</evidence>
<keyword evidence="5" id="KW-1185">Reference proteome</keyword>
<reference evidence="3 5" key="2">
    <citation type="submission" date="2024-07" db="EMBL/GenBank/DDBJ databases">
        <authorList>
            <person name="Akdeniz Z."/>
        </authorList>
    </citation>
    <scope>NUCLEOTIDE SEQUENCE [LARGE SCALE GENOMIC DNA]</scope>
</reference>
<sequence>MSNVVCICFTLVCQQNENNSCFFTDSKIPVYKTFSVFKMQHQSLPSNLNESQSIFNHFTSSSRRARCMYTNVEVTLNYIVQLYRILKDFSLLMKCSFLNELINDTAMDSNADYSVSLEGAQNSGL</sequence>
<dbReference type="EMBL" id="CATOUU010000698">
    <property type="protein sequence ID" value="CAI9942128.1"/>
    <property type="molecule type" value="Genomic_DNA"/>
</dbReference>
<evidence type="ECO:0000313" key="4">
    <source>
        <dbReference type="EMBL" id="CAL6065957.1"/>
    </source>
</evidence>
<dbReference type="Proteomes" id="UP001642409">
    <property type="component" value="Unassembled WGS sequence"/>
</dbReference>
<evidence type="ECO:0000313" key="1">
    <source>
        <dbReference type="EMBL" id="CAI9942128.1"/>
    </source>
</evidence>
<dbReference type="EMBL" id="CAXDID020000258">
    <property type="protein sequence ID" value="CAL6065957.1"/>
    <property type="molecule type" value="Genomic_DNA"/>
</dbReference>
<name>A0AA86U5U6_9EUKA</name>
<evidence type="ECO:0000313" key="2">
    <source>
        <dbReference type="EMBL" id="CAI9942129.1"/>
    </source>
</evidence>
<organism evidence="2">
    <name type="scientific">Hexamita inflata</name>
    <dbReference type="NCBI Taxonomy" id="28002"/>
    <lineage>
        <taxon>Eukaryota</taxon>
        <taxon>Metamonada</taxon>
        <taxon>Diplomonadida</taxon>
        <taxon>Hexamitidae</taxon>
        <taxon>Hexamitinae</taxon>
        <taxon>Hexamita</taxon>
    </lineage>
</organism>
<protein>
    <submittedName>
        <fullName evidence="3">Hypothetical_protein</fullName>
    </submittedName>
</protein>
<dbReference type="AlphaFoldDB" id="A0AA86U5U6"/>
<gene>
    <name evidence="1" type="ORF">HINF_LOCUS29773</name>
    <name evidence="2" type="ORF">HINF_LOCUS29774</name>
    <name evidence="3" type="ORF">HINF_LOCUS52087</name>
    <name evidence="4" type="ORF">HINF_LOCUS52088</name>
</gene>
<reference evidence="2" key="1">
    <citation type="submission" date="2023-06" db="EMBL/GenBank/DDBJ databases">
        <authorList>
            <person name="Kurt Z."/>
        </authorList>
    </citation>
    <scope>NUCLEOTIDE SEQUENCE</scope>
</reference>
<dbReference type="EMBL" id="CAXDID020000258">
    <property type="protein sequence ID" value="CAL6065955.1"/>
    <property type="molecule type" value="Genomic_DNA"/>
</dbReference>